<reference evidence="1" key="1">
    <citation type="journal article" date="2014" name="Front. Microbiol.">
        <title>High frequency of phylogenetically diverse reductive dehalogenase-homologous genes in deep subseafloor sedimentary metagenomes.</title>
        <authorList>
            <person name="Kawai M."/>
            <person name="Futagami T."/>
            <person name="Toyoda A."/>
            <person name="Takaki Y."/>
            <person name="Nishi S."/>
            <person name="Hori S."/>
            <person name="Arai W."/>
            <person name="Tsubouchi T."/>
            <person name="Morono Y."/>
            <person name="Uchiyama I."/>
            <person name="Ito T."/>
            <person name="Fujiyama A."/>
            <person name="Inagaki F."/>
            <person name="Takami H."/>
        </authorList>
    </citation>
    <scope>NUCLEOTIDE SEQUENCE</scope>
    <source>
        <strain evidence="1">Expedition CK06-06</strain>
    </source>
</reference>
<proteinExistence type="predicted"/>
<accession>X1E7Y3</accession>
<organism evidence="1">
    <name type="scientific">marine sediment metagenome</name>
    <dbReference type="NCBI Taxonomy" id="412755"/>
    <lineage>
        <taxon>unclassified sequences</taxon>
        <taxon>metagenomes</taxon>
        <taxon>ecological metagenomes</taxon>
    </lineage>
</organism>
<sequence length="204" mass="22926">MNRKALLAVLILLTSVLLIGITTIAVADPVIANDDDLLGKYETSDKEFKKVEIGDKIVYFHQRMIDGAIVEKDFITYQFDKNTKALLEKKTHWRANLPEHLPPMMIIQEQAESMVKGKVQFTKLYIISPESDVFPIKPTPQNPCWIVRSIDNNKITVTIIDAINGKVLGYGVPPPYTGFSLSGPTDIANCTGAWDAWYKNAETW</sequence>
<protein>
    <submittedName>
        <fullName evidence="1">Uncharacterized protein</fullName>
    </submittedName>
</protein>
<name>X1E7Y3_9ZZZZ</name>
<comment type="caution">
    <text evidence="1">The sequence shown here is derived from an EMBL/GenBank/DDBJ whole genome shotgun (WGS) entry which is preliminary data.</text>
</comment>
<dbReference type="EMBL" id="BART01030019">
    <property type="protein sequence ID" value="GAH13279.1"/>
    <property type="molecule type" value="Genomic_DNA"/>
</dbReference>
<evidence type="ECO:0000313" key="1">
    <source>
        <dbReference type="EMBL" id="GAH13279.1"/>
    </source>
</evidence>
<gene>
    <name evidence="1" type="ORF">S01H4_52522</name>
</gene>
<feature type="non-terminal residue" evidence="1">
    <location>
        <position position="204"/>
    </location>
</feature>
<dbReference type="AlphaFoldDB" id="X1E7Y3"/>